<dbReference type="GO" id="GO:0120029">
    <property type="term" value="P:proton export across plasma membrane"/>
    <property type="evidence" value="ECO:0007669"/>
    <property type="project" value="InterPro"/>
</dbReference>
<dbReference type="InterPro" id="IPR038770">
    <property type="entry name" value="Na+/solute_symporter_sf"/>
</dbReference>
<dbReference type="OrthoDB" id="5327978at2759"/>
<feature type="transmembrane region" description="Helical" evidence="11">
    <location>
        <begin position="12"/>
        <end position="31"/>
    </location>
</feature>
<sequence>MWHQLEPTQAHIAYALIGVISLFFSLFSLILKEKLFVGEAIIGTIFGILVGPDVLNWFNPSDWITDVDHLTLELSRIILIIQLFATGVELPPKYMQRHFRSVSIVLFVSMIGGWLILALCVWGLFHNIGFTFSDSLLVGATFVATDPVLAGAIVGKSKFAERIRPDIKDLIQSESGCNDGLAFPFVTLSINLVLNKPNNTHAGEIIKDWFLVGILYQCALGTILGVIIGYIGMKGVILVKEKNWIDTESYLVFYIALSLICTGVGSMLGCDDLLLSFAAGCAFNWTGDFTVFVKLRLLI</sequence>
<feature type="domain" description="Cation/H+ exchanger transmembrane" evidence="12">
    <location>
        <begin position="24"/>
        <end position="286"/>
    </location>
</feature>
<feature type="transmembrane region" description="Helical" evidence="11">
    <location>
        <begin position="176"/>
        <end position="194"/>
    </location>
</feature>
<evidence type="ECO:0000256" key="3">
    <source>
        <dbReference type="ARBA" id="ARBA00022448"/>
    </source>
</evidence>
<evidence type="ECO:0000313" key="13">
    <source>
        <dbReference type="EMBL" id="GMG55107.1"/>
    </source>
</evidence>
<evidence type="ECO:0000256" key="7">
    <source>
        <dbReference type="ARBA" id="ARBA00023053"/>
    </source>
</evidence>
<dbReference type="AlphaFoldDB" id="A0A9W6Z5E0"/>
<keyword evidence="8" id="KW-0406">Ion transport</keyword>
<evidence type="ECO:0000256" key="9">
    <source>
        <dbReference type="ARBA" id="ARBA00023136"/>
    </source>
</evidence>
<dbReference type="InterPro" id="IPR006153">
    <property type="entry name" value="Cation/H_exchanger_TM"/>
</dbReference>
<comment type="subcellular location">
    <subcellularLocation>
        <location evidence="1">Membrane</location>
        <topology evidence="1">Multi-pass membrane protein</topology>
    </subcellularLocation>
</comment>
<feature type="transmembrane region" description="Helical" evidence="11">
    <location>
        <begin position="274"/>
        <end position="293"/>
    </location>
</feature>
<feature type="transmembrane region" description="Helical" evidence="11">
    <location>
        <begin position="214"/>
        <end position="239"/>
    </location>
</feature>
<keyword evidence="3" id="KW-0813">Transport</keyword>
<dbReference type="EMBL" id="BSXU01005625">
    <property type="protein sequence ID" value="GMG55107.1"/>
    <property type="molecule type" value="Genomic_DNA"/>
</dbReference>
<organism evidence="13 14">
    <name type="scientific">Ambrosiozyma monospora</name>
    <name type="common">Yeast</name>
    <name type="synonym">Endomycopsis monosporus</name>
    <dbReference type="NCBI Taxonomy" id="43982"/>
    <lineage>
        <taxon>Eukaryota</taxon>
        <taxon>Fungi</taxon>
        <taxon>Dikarya</taxon>
        <taxon>Ascomycota</taxon>
        <taxon>Saccharomycotina</taxon>
        <taxon>Pichiomycetes</taxon>
        <taxon>Pichiales</taxon>
        <taxon>Pichiaceae</taxon>
        <taxon>Ambrosiozyma</taxon>
    </lineage>
</organism>
<protein>
    <submittedName>
        <fullName evidence="13">Unnamed protein product</fullName>
    </submittedName>
</protein>
<dbReference type="GO" id="GO:0042391">
    <property type="term" value="P:regulation of membrane potential"/>
    <property type="evidence" value="ECO:0007669"/>
    <property type="project" value="InterPro"/>
</dbReference>
<evidence type="ECO:0000256" key="5">
    <source>
        <dbReference type="ARBA" id="ARBA00022692"/>
    </source>
</evidence>
<dbReference type="InterPro" id="IPR004712">
    <property type="entry name" value="Na+/H+_antiporter_fungi"/>
</dbReference>
<dbReference type="Proteomes" id="UP001165063">
    <property type="component" value="Unassembled WGS sequence"/>
</dbReference>
<evidence type="ECO:0000313" key="14">
    <source>
        <dbReference type="Proteomes" id="UP001165063"/>
    </source>
</evidence>
<evidence type="ECO:0000256" key="2">
    <source>
        <dbReference type="ARBA" id="ARBA00005248"/>
    </source>
</evidence>
<feature type="transmembrane region" description="Helical" evidence="11">
    <location>
        <begin position="251"/>
        <end position="268"/>
    </location>
</feature>
<evidence type="ECO:0000256" key="10">
    <source>
        <dbReference type="ARBA" id="ARBA00023201"/>
    </source>
</evidence>
<keyword evidence="5 11" id="KW-0812">Transmembrane</keyword>
<keyword evidence="10" id="KW-0739">Sodium transport</keyword>
<dbReference type="GO" id="GO:0005886">
    <property type="term" value="C:plasma membrane"/>
    <property type="evidence" value="ECO:0007669"/>
    <property type="project" value="InterPro"/>
</dbReference>
<evidence type="ECO:0000259" key="12">
    <source>
        <dbReference type="Pfam" id="PF00999"/>
    </source>
</evidence>
<feature type="transmembrane region" description="Helical" evidence="11">
    <location>
        <begin position="136"/>
        <end position="155"/>
    </location>
</feature>
<dbReference type="Pfam" id="PF00999">
    <property type="entry name" value="Na_H_Exchanger"/>
    <property type="match status" value="1"/>
</dbReference>
<evidence type="ECO:0000256" key="8">
    <source>
        <dbReference type="ARBA" id="ARBA00023065"/>
    </source>
</evidence>
<reference evidence="13" key="1">
    <citation type="submission" date="2023-04" db="EMBL/GenBank/DDBJ databases">
        <title>Ambrosiozyma monospora NBRC 1965.</title>
        <authorList>
            <person name="Ichikawa N."/>
            <person name="Sato H."/>
            <person name="Tonouchi N."/>
        </authorList>
    </citation>
    <scope>NUCLEOTIDE SEQUENCE</scope>
    <source>
        <strain evidence="13">NBRC 1965</strain>
    </source>
</reference>
<comment type="caution">
    <text evidence="13">The sequence shown here is derived from an EMBL/GenBank/DDBJ whole genome shotgun (WGS) entry which is preliminary data.</text>
</comment>
<keyword evidence="9 11" id="KW-0472">Membrane</keyword>
<keyword evidence="14" id="KW-1185">Reference proteome</keyword>
<gene>
    <name evidence="13" type="ORF">Amon01_000751400</name>
</gene>
<keyword evidence="4" id="KW-0050">Antiport</keyword>
<evidence type="ECO:0000256" key="11">
    <source>
        <dbReference type="SAM" id="Phobius"/>
    </source>
</evidence>
<evidence type="ECO:0000256" key="4">
    <source>
        <dbReference type="ARBA" id="ARBA00022449"/>
    </source>
</evidence>
<name>A0A9W6Z5E0_AMBMO</name>
<dbReference type="PANTHER" id="PTHR31382">
    <property type="entry name" value="NA(+)/H(+) ANTIPORTER"/>
    <property type="match status" value="1"/>
</dbReference>
<dbReference type="GO" id="GO:0036376">
    <property type="term" value="P:sodium ion export across plasma membrane"/>
    <property type="evidence" value="ECO:0007669"/>
    <property type="project" value="InterPro"/>
</dbReference>
<proteinExistence type="inferred from homology"/>
<dbReference type="GO" id="GO:0015385">
    <property type="term" value="F:sodium:proton antiporter activity"/>
    <property type="evidence" value="ECO:0007669"/>
    <property type="project" value="InterPro"/>
</dbReference>
<keyword evidence="7" id="KW-0915">Sodium</keyword>
<feature type="transmembrane region" description="Helical" evidence="11">
    <location>
        <begin position="102"/>
        <end position="124"/>
    </location>
</feature>
<feature type="transmembrane region" description="Helical" evidence="11">
    <location>
        <begin position="70"/>
        <end position="90"/>
    </location>
</feature>
<evidence type="ECO:0000256" key="1">
    <source>
        <dbReference type="ARBA" id="ARBA00004141"/>
    </source>
</evidence>
<feature type="transmembrane region" description="Helical" evidence="11">
    <location>
        <begin position="36"/>
        <end position="58"/>
    </location>
</feature>
<accession>A0A9W6Z5E0</accession>
<dbReference type="GO" id="GO:0030007">
    <property type="term" value="P:intracellular potassium ion homeostasis"/>
    <property type="evidence" value="ECO:0007669"/>
    <property type="project" value="TreeGrafter"/>
</dbReference>
<dbReference type="Gene3D" id="1.20.1530.20">
    <property type="match status" value="1"/>
</dbReference>
<evidence type="ECO:0000256" key="6">
    <source>
        <dbReference type="ARBA" id="ARBA00022989"/>
    </source>
</evidence>
<dbReference type="PANTHER" id="PTHR31382:SF4">
    <property type="entry name" value="NA(+)_H(+) ANTIPORTER"/>
    <property type="match status" value="1"/>
</dbReference>
<keyword evidence="6 11" id="KW-1133">Transmembrane helix</keyword>
<comment type="similarity">
    <text evidence="2">Belongs to the fungal Na(+)/H(+) exchanger family.</text>
</comment>